<evidence type="ECO:0000313" key="2">
    <source>
        <dbReference type="EMBL" id="GAD59885.1"/>
    </source>
</evidence>
<dbReference type="InterPro" id="IPR011990">
    <property type="entry name" value="TPR-like_helical_dom_sf"/>
</dbReference>
<dbReference type="SUPFAM" id="SSF48452">
    <property type="entry name" value="TPR-like"/>
    <property type="match status" value="1"/>
</dbReference>
<accession>A0A8E0NCL9</accession>
<reference evidence="3" key="1">
    <citation type="journal article" date="2013" name="Genome Announc.">
        <title>Draft Genome Sequence of the Dimorphic Prosthecate Bacterium Brevundimonas abyssalis TAR-001T.</title>
        <authorList>
            <person name="Tsubouchi T."/>
            <person name="Nishi S."/>
            <person name="Usui K."/>
            <person name="Shimane Y."/>
            <person name="Takaki Y."/>
            <person name="Maruyama T."/>
            <person name="Hatada Y."/>
        </authorList>
    </citation>
    <scope>NUCLEOTIDE SEQUENCE [LARGE SCALE GENOMIC DNA]</scope>
    <source>
        <strain evidence="3">TAR-001</strain>
    </source>
</reference>
<evidence type="ECO:0008006" key="4">
    <source>
        <dbReference type="Google" id="ProtNLM"/>
    </source>
</evidence>
<feature type="compositionally biased region" description="Low complexity" evidence="1">
    <location>
        <begin position="565"/>
        <end position="591"/>
    </location>
</feature>
<dbReference type="InterPro" id="IPR029063">
    <property type="entry name" value="SAM-dependent_MTases_sf"/>
</dbReference>
<gene>
    <name evidence="2" type="ORF">MBEBAB_2135</name>
</gene>
<feature type="region of interest" description="Disordered" evidence="1">
    <location>
        <begin position="565"/>
        <end position="598"/>
    </location>
</feature>
<evidence type="ECO:0000313" key="3">
    <source>
        <dbReference type="Proteomes" id="UP000016569"/>
    </source>
</evidence>
<dbReference type="Pfam" id="PF13489">
    <property type="entry name" value="Methyltransf_23"/>
    <property type="match status" value="1"/>
</dbReference>
<dbReference type="PANTHER" id="PTHR40036">
    <property type="entry name" value="MACROCIN O-METHYLTRANSFERASE"/>
    <property type="match status" value="1"/>
</dbReference>
<dbReference type="Gene3D" id="3.40.50.150">
    <property type="entry name" value="Vaccinia Virus protein VP39"/>
    <property type="match status" value="2"/>
</dbReference>
<proteinExistence type="predicted"/>
<dbReference type="RefSeq" id="WP_021697979.1">
    <property type="nucleotide sequence ID" value="NZ_BATC01000042.1"/>
</dbReference>
<sequence>MIESARPVEGTLRPALNQVLDGASIAIEPFQHFPLVIDRLAQLKSALDLSPPESLALEFGVFKGVSLRALALAFPKRRFTGFDSFEGLPEAWRRSETSTYEAGHFALKALPAMPANVELVAGFFEDSLDAWLEANPGPVGFVHVDPDLYSAAKFVLDRLTDRLADGAVLVFDELADWKDEGVYPLWREGEWRALCEWLNEQGFCFRILSRSPRFEAAIQVYRKPPPGRRAADDLAHAASLWTHGAPDAAVALLEETVAAKPGWVTGLHRLAQWRTRTRDSEAALAVIGQARAAAGDRTASGPVIDLDRLSAENRYRLGDLEQAAKDIARFRRQRPDHVSGLTLNALIAARLGRHEESAALWSRAAQISGSDPYEENAREQKVLSQIRPEFRAMRKSGLMIQHLLDDREFQTVLDVGSGAGEQAEALRRHGKQVTELDYGESPSFLGREDGGGVIIGDFLQTRFETPFDCVIASHVLEHQLNVNAFLKAMHASVREGGIVALSVPPLKHQIVGGHVTLWNAGLVLYNLVLAGFDCRTPWIRQYGYNISVVIQKRTISLEGWCSTTATSTASPPSCPRASARGSTATSAGWASPCSHRWP</sequence>
<comment type="caution">
    <text evidence="2">The sequence shown here is derived from an EMBL/GenBank/DDBJ whole genome shotgun (WGS) entry which is preliminary data.</text>
</comment>
<dbReference type="AlphaFoldDB" id="A0A8E0NCL9"/>
<dbReference type="PANTHER" id="PTHR40036:SF1">
    <property type="entry name" value="MACROCIN O-METHYLTRANSFERASE"/>
    <property type="match status" value="1"/>
</dbReference>
<dbReference type="EMBL" id="BATC01000042">
    <property type="protein sequence ID" value="GAD59885.1"/>
    <property type="molecule type" value="Genomic_DNA"/>
</dbReference>
<protein>
    <recommendedName>
        <fullName evidence="4">Methyltransferase domain-containing protein</fullName>
    </recommendedName>
</protein>
<keyword evidence="3" id="KW-1185">Reference proteome</keyword>
<dbReference type="InterPro" id="IPR008884">
    <property type="entry name" value="TylF_MeTrfase"/>
</dbReference>
<evidence type="ECO:0000256" key="1">
    <source>
        <dbReference type="SAM" id="MobiDB-lite"/>
    </source>
</evidence>
<dbReference type="OrthoDB" id="7192856at2"/>
<organism evidence="2 3">
    <name type="scientific">Brevundimonas abyssalis TAR-001</name>
    <dbReference type="NCBI Taxonomy" id="1391729"/>
    <lineage>
        <taxon>Bacteria</taxon>
        <taxon>Pseudomonadati</taxon>
        <taxon>Pseudomonadota</taxon>
        <taxon>Alphaproteobacteria</taxon>
        <taxon>Caulobacterales</taxon>
        <taxon>Caulobacteraceae</taxon>
        <taxon>Brevundimonas</taxon>
    </lineage>
</organism>
<dbReference type="Gene3D" id="1.25.40.10">
    <property type="entry name" value="Tetratricopeptide repeat domain"/>
    <property type="match status" value="1"/>
</dbReference>
<dbReference type="Proteomes" id="UP000016569">
    <property type="component" value="Unassembled WGS sequence"/>
</dbReference>
<name>A0A8E0NCL9_9CAUL</name>
<dbReference type="CDD" id="cd02440">
    <property type="entry name" value="AdoMet_MTases"/>
    <property type="match status" value="1"/>
</dbReference>
<dbReference type="Pfam" id="PF13578">
    <property type="entry name" value="Methyltransf_24"/>
    <property type="match status" value="1"/>
</dbReference>
<dbReference type="SUPFAM" id="SSF53335">
    <property type="entry name" value="S-adenosyl-L-methionine-dependent methyltransferases"/>
    <property type="match status" value="2"/>
</dbReference>